<keyword evidence="3" id="KW-0732">Signal</keyword>
<gene>
    <name evidence="4" type="ORF">SINC0208_LOCUS8409</name>
</gene>
<proteinExistence type="predicted"/>
<dbReference type="Gene3D" id="3.20.20.80">
    <property type="entry name" value="Glycosidases"/>
    <property type="match status" value="1"/>
</dbReference>
<dbReference type="SUPFAM" id="SSF51445">
    <property type="entry name" value="(Trans)glycosidases"/>
    <property type="match status" value="1"/>
</dbReference>
<dbReference type="Gene3D" id="2.60.40.1180">
    <property type="entry name" value="Golgi alpha-mannosidase II"/>
    <property type="match status" value="1"/>
</dbReference>
<accession>A0A7S3MYP3</accession>
<dbReference type="InterPro" id="IPR017853">
    <property type="entry name" value="GH"/>
</dbReference>
<evidence type="ECO:0000256" key="3">
    <source>
        <dbReference type="ARBA" id="ARBA00022729"/>
    </source>
</evidence>
<evidence type="ECO:0008006" key="5">
    <source>
        <dbReference type="Google" id="ProtNLM"/>
    </source>
</evidence>
<evidence type="ECO:0000256" key="1">
    <source>
        <dbReference type="ARBA" id="ARBA00001913"/>
    </source>
</evidence>
<sequence length="166" mass="18790">MNIYNDNTKFKSALAFSLTGRGIPFVYYGSEQSYAGGNDPQNRESLWQDMNTQSENYQMIAKLNAARKAHQIWSHPLEEKYITDNFYAFARGDFLVALTNSHDDQSFTVPQAPFADGTEVCNIFFADTDCQTIKGGNIDIYLKGGESKVYIPKSSSYFQEKLFLQA</sequence>
<dbReference type="InterPro" id="IPR013780">
    <property type="entry name" value="Glyco_hydro_b"/>
</dbReference>
<organism evidence="4">
    <name type="scientific">Strombidium inclinatum</name>
    <dbReference type="NCBI Taxonomy" id="197538"/>
    <lineage>
        <taxon>Eukaryota</taxon>
        <taxon>Sar</taxon>
        <taxon>Alveolata</taxon>
        <taxon>Ciliophora</taxon>
        <taxon>Intramacronucleata</taxon>
        <taxon>Spirotrichea</taxon>
        <taxon>Oligotrichia</taxon>
        <taxon>Strombidiidae</taxon>
        <taxon>Strombidium</taxon>
    </lineage>
</organism>
<reference evidence="4" key="1">
    <citation type="submission" date="2021-01" db="EMBL/GenBank/DDBJ databases">
        <authorList>
            <person name="Corre E."/>
            <person name="Pelletier E."/>
            <person name="Niang G."/>
            <person name="Scheremetjew M."/>
            <person name="Finn R."/>
            <person name="Kale V."/>
            <person name="Holt S."/>
            <person name="Cochrane G."/>
            <person name="Meng A."/>
            <person name="Brown T."/>
            <person name="Cohen L."/>
        </authorList>
    </citation>
    <scope>NUCLEOTIDE SEQUENCE</scope>
    <source>
        <strain evidence="4">S3</strain>
    </source>
</reference>
<keyword evidence="2" id="KW-0479">Metal-binding</keyword>
<protein>
    <recommendedName>
        <fullName evidence="5">Alpha-amylase</fullName>
    </recommendedName>
</protein>
<dbReference type="GO" id="GO:0046872">
    <property type="term" value="F:metal ion binding"/>
    <property type="evidence" value="ECO:0007669"/>
    <property type="project" value="UniProtKB-KW"/>
</dbReference>
<name>A0A7S3MYP3_9SPIT</name>
<dbReference type="AlphaFoldDB" id="A0A7S3MYP3"/>
<dbReference type="PANTHER" id="PTHR10357:SF215">
    <property type="entry name" value="ALPHA-AMYLASE 1"/>
    <property type="match status" value="1"/>
</dbReference>
<dbReference type="PANTHER" id="PTHR10357">
    <property type="entry name" value="ALPHA-AMYLASE FAMILY MEMBER"/>
    <property type="match status" value="1"/>
</dbReference>
<evidence type="ECO:0000256" key="2">
    <source>
        <dbReference type="ARBA" id="ARBA00022723"/>
    </source>
</evidence>
<dbReference type="EMBL" id="HBIH01021274">
    <property type="protein sequence ID" value="CAE0327782.1"/>
    <property type="molecule type" value="Transcribed_RNA"/>
</dbReference>
<dbReference type="SUPFAM" id="SSF51011">
    <property type="entry name" value="Glycosyl hydrolase domain"/>
    <property type="match status" value="1"/>
</dbReference>
<comment type="cofactor">
    <cofactor evidence="1">
        <name>Ca(2+)</name>
        <dbReference type="ChEBI" id="CHEBI:29108"/>
    </cofactor>
</comment>
<evidence type="ECO:0000313" key="4">
    <source>
        <dbReference type="EMBL" id="CAE0327782.1"/>
    </source>
</evidence>